<dbReference type="InterPro" id="IPR029058">
    <property type="entry name" value="AB_hydrolase_fold"/>
</dbReference>
<keyword evidence="1 3" id="KW-0378">Hydrolase</keyword>
<dbReference type="InterPro" id="IPR000639">
    <property type="entry name" value="Epox_hydrolase-like"/>
</dbReference>
<dbReference type="PRINTS" id="PR00412">
    <property type="entry name" value="EPOXHYDRLASE"/>
</dbReference>
<dbReference type="InterPro" id="IPR000073">
    <property type="entry name" value="AB_hydrolase_1"/>
</dbReference>
<evidence type="ECO:0000313" key="3">
    <source>
        <dbReference type="EMBL" id="WBO21695.1"/>
    </source>
</evidence>
<reference evidence="3 4" key="1">
    <citation type="submission" date="2022-12" db="EMBL/GenBank/DDBJ databases">
        <title>Sphingomonas abieness sp. nov., an endophytic bacterium isolated from Abies koreana.</title>
        <authorList>
            <person name="Jiang L."/>
            <person name="Lee J."/>
        </authorList>
    </citation>
    <scope>NUCLEOTIDE SEQUENCE [LARGE SCALE GENOMIC DNA]</scope>
    <source>
        <strain evidence="4">PAMB 00755</strain>
    </source>
</reference>
<dbReference type="EMBL" id="CP115174">
    <property type="protein sequence ID" value="WBO21695.1"/>
    <property type="molecule type" value="Genomic_DNA"/>
</dbReference>
<organism evidence="3 4">
    <name type="scientific">Sphingomonas abietis</name>
    <dbReference type="NCBI Taxonomy" id="3012344"/>
    <lineage>
        <taxon>Bacteria</taxon>
        <taxon>Pseudomonadati</taxon>
        <taxon>Pseudomonadota</taxon>
        <taxon>Alphaproteobacteria</taxon>
        <taxon>Sphingomonadales</taxon>
        <taxon>Sphingomonadaceae</taxon>
        <taxon>Sphingomonas</taxon>
    </lineage>
</organism>
<proteinExistence type="predicted"/>
<evidence type="ECO:0000313" key="4">
    <source>
        <dbReference type="Proteomes" id="UP001210865"/>
    </source>
</evidence>
<protein>
    <submittedName>
        <fullName evidence="3">Alpha/beta hydrolase</fullName>
    </submittedName>
</protein>
<dbReference type="SUPFAM" id="SSF53474">
    <property type="entry name" value="alpha/beta-Hydrolases"/>
    <property type="match status" value="1"/>
</dbReference>
<dbReference type="GO" id="GO:0016787">
    <property type="term" value="F:hydrolase activity"/>
    <property type="evidence" value="ECO:0007669"/>
    <property type="project" value="UniProtKB-KW"/>
</dbReference>
<keyword evidence="4" id="KW-1185">Reference proteome</keyword>
<dbReference type="Proteomes" id="UP001210865">
    <property type="component" value="Chromosome"/>
</dbReference>
<name>A0ABY7NL47_9SPHN</name>
<evidence type="ECO:0000256" key="1">
    <source>
        <dbReference type="ARBA" id="ARBA00022801"/>
    </source>
</evidence>
<evidence type="ECO:0000259" key="2">
    <source>
        <dbReference type="Pfam" id="PF00561"/>
    </source>
</evidence>
<sequence>MDHFDLVRIKLSTGVELDVATMGDPTHPAMIFLHGFPESHRTWRHQLPAFARDHFVIAPDQRGFARSSKPGSVGDYAPQHIVADLIALADHFGIARFTLVGHDWGGAVAWLAALREADRIERLVIINAPHPLLFQRSLFDDGAQRAASQYITAFRNPQFEDHVERIGLGAFFDASFRPHADLDAMAAEKSVYLDQWSRPGALTAMLNWYRASAVIVPAMDEVPPRPAFLDAPFPPLTMPTLVIWAMQDGALLPVQIDGLDAYVPHLTLTRIEAGHFAPWQAPAAVNAAIRAWLADGMADGMAG</sequence>
<dbReference type="PRINTS" id="PR00111">
    <property type="entry name" value="ABHYDROLASE"/>
</dbReference>
<accession>A0ABY7NL47</accession>
<dbReference type="Gene3D" id="3.40.50.1820">
    <property type="entry name" value="alpha/beta hydrolase"/>
    <property type="match status" value="1"/>
</dbReference>
<feature type="domain" description="AB hydrolase-1" evidence="2">
    <location>
        <begin position="28"/>
        <end position="282"/>
    </location>
</feature>
<dbReference type="PANTHER" id="PTHR43329">
    <property type="entry name" value="EPOXIDE HYDROLASE"/>
    <property type="match status" value="1"/>
</dbReference>
<gene>
    <name evidence="3" type="ORF">PBT88_16180</name>
</gene>
<dbReference type="Pfam" id="PF00561">
    <property type="entry name" value="Abhydrolase_1"/>
    <property type="match status" value="1"/>
</dbReference>